<reference evidence="15" key="1">
    <citation type="journal article" date="2023" name="Mol. Biol. Evol.">
        <title>Third-Generation Sequencing Reveals the Adaptive Role of the Epigenome in Three Deep-Sea Polychaetes.</title>
        <authorList>
            <person name="Perez M."/>
            <person name="Aroh O."/>
            <person name="Sun Y."/>
            <person name="Lan Y."/>
            <person name="Juniper S.K."/>
            <person name="Young C.R."/>
            <person name="Angers B."/>
            <person name="Qian P.Y."/>
        </authorList>
    </citation>
    <scope>NUCLEOTIDE SEQUENCE</scope>
    <source>
        <strain evidence="15">R07B-5</strain>
    </source>
</reference>
<dbReference type="FunFam" id="2.130.10.10:FF:000185">
    <property type="entry name" value="TBC1 domain family member 31 isoform X1"/>
    <property type="match status" value="1"/>
</dbReference>
<evidence type="ECO:0000313" key="15">
    <source>
        <dbReference type="EMBL" id="KAK2176177.1"/>
    </source>
</evidence>
<evidence type="ECO:0000256" key="1">
    <source>
        <dbReference type="ARBA" id="ARBA00004120"/>
    </source>
</evidence>
<feature type="region of interest" description="Disordered" evidence="13">
    <location>
        <begin position="846"/>
        <end position="881"/>
    </location>
</feature>
<dbReference type="InterPro" id="IPR035969">
    <property type="entry name" value="Rab-GAP_TBC_sf"/>
</dbReference>
<evidence type="ECO:0000256" key="7">
    <source>
        <dbReference type="ARBA" id="ARBA00022794"/>
    </source>
</evidence>
<dbReference type="PANTHER" id="PTHR19853:SF1">
    <property type="entry name" value="TBC1 DOMAIN FAMILY MEMBER 31"/>
    <property type="match status" value="1"/>
</dbReference>
<dbReference type="GO" id="GO:0036064">
    <property type="term" value="C:ciliary basal body"/>
    <property type="evidence" value="ECO:0007669"/>
    <property type="project" value="TreeGrafter"/>
</dbReference>
<evidence type="ECO:0000313" key="16">
    <source>
        <dbReference type="Proteomes" id="UP001209878"/>
    </source>
</evidence>
<evidence type="ECO:0000256" key="12">
    <source>
        <dbReference type="SAM" id="Coils"/>
    </source>
</evidence>
<keyword evidence="6" id="KW-0677">Repeat</keyword>
<dbReference type="Proteomes" id="UP001209878">
    <property type="component" value="Unassembled WGS sequence"/>
</dbReference>
<dbReference type="GO" id="GO:0060090">
    <property type="term" value="F:molecular adaptor activity"/>
    <property type="evidence" value="ECO:0007669"/>
    <property type="project" value="UniProtKB-ARBA"/>
</dbReference>
<evidence type="ECO:0000256" key="4">
    <source>
        <dbReference type="ARBA" id="ARBA00022490"/>
    </source>
</evidence>
<keyword evidence="8 12" id="KW-0175">Coiled coil</keyword>
<dbReference type="SUPFAM" id="SSF50978">
    <property type="entry name" value="WD40 repeat-like"/>
    <property type="match status" value="1"/>
</dbReference>
<keyword evidence="9" id="KW-0206">Cytoskeleton</keyword>
<dbReference type="InterPro" id="IPR051570">
    <property type="entry name" value="TBC1_cilium_biogenesis"/>
</dbReference>
<dbReference type="FunFam" id="1.10.472.80:FF:000022">
    <property type="entry name" value="TBC1 domain family, member 31"/>
    <property type="match status" value="1"/>
</dbReference>
<comment type="function">
    <text evidence="11">Molecular adapter which is involved in cilium biogenesis. Part of a functional complex including OFD1 a centriolar protein involved in cilium assembly. Could regulate the cAMP-dependent phosphorylation of OFD1, and its subsequent ubiquitination by PJA2 which ultimately leads to its proteasomal degradation.</text>
</comment>
<dbReference type="InterPro" id="IPR015943">
    <property type="entry name" value="WD40/YVTN_repeat-like_dom_sf"/>
</dbReference>
<evidence type="ECO:0000256" key="11">
    <source>
        <dbReference type="ARBA" id="ARBA00034464"/>
    </source>
</evidence>
<dbReference type="GO" id="GO:0034451">
    <property type="term" value="C:centriolar satellite"/>
    <property type="evidence" value="ECO:0007669"/>
    <property type="project" value="UniProtKB-SubCell"/>
</dbReference>
<dbReference type="EMBL" id="JAODUO010000677">
    <property type="protein sequence ID" value="KAK2176177.1"/>
    <property type="molecule type" value="Genomic_DNA"/>
</dbReference>
<dbReference type="InterPro" id="IPR001680">
    <property type="entry name" value="WD40_rpt"/>
</dbReference>
<evidence type="ECO:0000256" key="3">
    <source>
        <dbReference type="ARBA" id="ARBA00014199"/>
    </source>
</evidence>
<evidence type="ECO:0000256" key="10">
    <source>
        <dbReference type="ARBA" id="ARBA00023273"/>
    </source>
</evidence>
<dbReference type="PANTHER" id="PTHR19853">
    <property type="entry name" value="WD REPEAT CONTAINING PROTEIN 3 WDR3"/>
    <property type="match status" value="1"/>
</dbReference>
<comment type="caution">
    <text evidence="15">The sequence shown here is derived from an EMBL/GenBank/DDBJ whole genome shotgun (WGS) entry which is preliminary data.</text>
</comment>
<comment type="subcellular location">
    <subcellularLocation>
        <location evidence="1">Cytoplasm</location>
        <location evidence="1">Cytoskeleton</location>
        <location evidence="1">Cilium basal body</location>
    </subcellularLocation>
    <subcellularLocation>
        <location evidence="2">Cytoplasm</location>
        <location evidence="2">Cytoskeleton</location>
        <location evidence="2">Microtubule organizing center</location>
        <location evidence="2">Centrosome</location>
        <location evidence="2">Centriolar satellite</location>
    </subcellularLocation>
</comment>
<evidence type="ECO:0000256" key="2">
    <source>
        <dbReference type="ARBA" id="ARBA00004607"/>
    </source>
</evidence>
<feature type="compositionally biased region" description="Low complexity" evidence="13">
    <location>
        <begin position="859"/>
        <end position="875"/>
    </location>
</feature>
<keyword evidence="7" id="KW-0970">Cilium biogenesis/degradation</keyword>
<keyword evidence="5" id="KW-0853">WD repeat</keyword>
<keyword evidence="16" id="KW-1185">Reference proteome</keyword>
<sequence length="1054" mass="121507">MATLDVCKKECGKIWYRKPNPGSDGIVVSITNTVSSSLSSDVTRKIRFLHLAFNVTGDSFVAGDCHGTIYLFDLHKNRFSVVQRTGSPCTALAFTLRRRTEFLVAMSDYSLKCFDTNSKEMVAWMKGHDAAIQDISIHASGRYALTACCHYAQLWDLDTFQRKRKLNIKGNVGITKVFFLPLSNTIMTCFKDDSIFAWESDSLSCKYQLHTPEDKSPHFKTFTASKDGRLLVGGGRSRFLHMWSLETRKLLRIVQLPSKVTCVKQLEFLPDAFDSSAALVLGVLSQDGIMRFIRIDSCKLIFDVGSLDNRILNVSVSSTRRIVAVMDNGDVNVYSTEALTDDLTRPPLPLVSVVDKNQKLKKVKVAVKPSKVNVMAETTRLNSAPTELPEGLNMNRLLAILHEYGEYPAKYRMFIWRSILRLPENHSAYGALVDKGTHPRYEKLHEKFPIKSRKLLRVLQRVLSSLAHWAPIFGETDYLPMIAFPFVKLFQNNQLICFEVIAAILVNWCQHWFEYFPNPPINMLSIIENVLAYHDKELLQHFVANGVTSQVYAWPLLETLFSEVLTRDEWLRLMDNLFSNHPAMLLMVTVAYCIASRRPLIHCCEFDDFKYFFHHRNSVDIRQVLKETYHLIDTTPDELNPLTFLDPFEPLTHEQYPVFNKYPKFIVDYQIQERERIRQEEQEYLQQRTVALEFEKETLQRQTQEEAWYRQQQLLLAAEEKRRQLIVTEEEKLANQRTRLSAMNRELKLKEMQLLDSTRRKFISYQQQQKEAELARLDDDLRHKVKLRDSETKAAVDEAEIKNMELHLQNKMFEQELHRDYVTKSHQQKADYSDYLRRVDLEGSTYTMPARDTEKAFREAGGSSGSSQQESLQSRSRAEVEKQLRLDQLEQQTKTAKLQYLHEENHKLEETIEELMGTLAKYQPGATAQSVGSAGADQSNNDPQWIQAQLGATQQKVNRLQQTQEQIFERLRELNSNNAAALATSVSEDMSTEVASSCLNASTNTDTSTQFSLDRGRQSFEERERNLMAEVRRMRQNLAKEALHKEPPPAYALS</sequence>
<dbReference type="InterPro" id="IPR000195">
    <property type="entry name" value="Rab-GAP-TBC_dom"/>
</dbReference>
<evidence type="ECO:0000256" key="8">
    <source>
        <dbReference type="ARBA" id="ARBA00023054"/>
    </source>
</evidence>
<dbReference type="Pfam" id="PF00566">
    <property type="entry name" value="RabGAP-TBC"/>
    <property type="match status" value="1"/>
</dbReference>
<evidence type="ECO:0000259" key="14">
    <source>
        <dbReference type="PROSITE" id="PS50086"/>
    </source>
</evidence>
<organism evidence="15 16">
    <name type="scientific">Ridgeia piscesae</name>
    <name type="common">Tubeworm</name>
    <dbReference type="NCBI Taxonomy" id="27915"/>
    <lineage>
        <taxon>Eukaryota</taxon>
        <taxon>Metazoa</taxon>
        <taxon>Spiralia</taxon>
        <taxon>Lophotrochozoa</taxon>
        <taxon>Annelida</taxon>
        <taxon>Polychaeta</taxon>
        <taxon>Sedentaria</taxon>
        <taxon>Canalipalpata</taxon>
        <taxon>Sabellida</taxon>
        <taxon>Siboglinidae</taxon>
        <taxon>Ridgeia</taxon>
    </lineage>
</organism>
<evidence type="ECO:0000256" key="5">
    <source>
        <dbReference type="ARBA" id="ARBA00022574"/>
    </source>
</evidence>
<keyword evidence="4" id="KW-0963">Cytoplasm</keyword>
<dbReference type="Gene3D" id="1.10.472.80">
    <property type="entry name" value="Ypt/Rab-GAP domain of gyp1p, domain 3"/>
    <property type="match status" value="1"/>
</dbReference>
<feature type="domain" description="Rab-GAP TBC" evidence="14">
    <location>
        <begin position="406"/>
        <end position="581"/>
    </location>
</feature>
<accession>A0AAD9KRW0</accession>
<evidence type="ECO:0000256" key="13">
    <source>
        <dbReference type="SAM" id="MobiDB-lite"/>
    </source>
</evidence>
<keyword evidence="10" id="KW-0966">Cell projection</keyword>
<gene>
    <name evidence="15" type="ORF">NP493_677g01029</name>
</gene>
<dbReference type="PROSITE" id="PS50086">
    <property type="entry name" value="TBC_RABGAP"/>
    <property type="match status" value="1"/>
</dbReference>
<feature type="coiled-coil region" evidence="12">
    <location>
        <begin position="726"/>
        <end position="753"/>
    </location>
</feature>
<name>A0AAD9KRW0_RIDPI</name>
<dbReference type="SUPFAM" id="SSF47923">
    <property type="entry name" value="Ypt/Rab-GAP domain of gyp1p"/>
    <property type="match status" value="1"/>
</dbReference>
<dbReference type="SMART" id="SM00320">
    <property type="entry name" value="WD40"/>
    <property type="match status" value="6"/>
</dbReference>
<protein>
    <recommendedName>
        <fullName evidence="3">TBC1 domain family member 31</fullName>
    </recommendedName>
</protein>
<dbReference type="GO" id="GO:0060271">
    <property type="term" value="P:cilium assembly"/>
    <property type="evidence" value="ECO:0007669"/>
    <property type="project" value="UniProtKB-ARBA"/>
</dbReference>
<dbReference type="InterPro" id="IPR036322">
    <property type="entry name" value="WD40_repeat_dom_sf"/>
</dbReference>
<proteinExistence type="predicted"/>
<evidence type="ECO:0000256" key="6">
    <source>
        <dbReference type="ARBA" id="ARBA00022737"/>
    </source>
</evidence>
<dbReference type="AlphaFoldDB" id="A0AAD9KRW0"/>
<dbReference type="Gene3D" id="2.130.10.10">
    <property type="entry name" value="YVTN repeat-like/Quinoprotein amine dehydrogenase"/>
    <property type="match status" value="2"/>
</dbReference>
<evidence type="ECO:0000256" key="9">
    <source>
        <dbReference type="ARBA" id="ARBA00023212"/>
    </source>
</evidence>